<dbReference type="Pfam" id="PF22638">
    <property type="entry name" value="FlgK_D1"/>
    <property type="match status" value="1"/>
</dbReference>
<keyword evidence="10" id="KW-1185">Reference proteome</keyword>
<comment type="similarity">
    <text evidence="3">Belongs to the flagella basal body rod proteins family.</text>
</comment>
<keyword evidence="5" id="KW-0964">Secreted</keyword>
<dbReference type="PANTHER" id="PTHR30033:SF1">
    <property type="entry name" value="FLAGELLAR HOOK-ASSOCIATED PROTEIN 1"/>
    <property type="match status" value="1"/>
</dbReference>
<evidence type="ECO:0000256" key="6">
    <source>
        <dbReference type="ARBA" id="ARBA00023143"/>
    </source>
</evidence>
<comment type="subcellular location">
    <subcellularLocation>
        <location evidence="1">Bacterial flagellum</location>
    </subcellularLocation>
    <subcellularLocation>
        <location evidence="2">Secreted</location>
    </subcellularLocation>
</comment>
<dbReference type="HOGENOM" id="CLU_012762_1_1_12"/>
<evidence type="ECO:0000259" key="8">
    <source>
        <dbReference type="Pfam" id="PF22638"/>
    </source>
</evidence>
<keyword evidence="9" id="KW-0282">Flagellum</keyword>
<dbReference type="InterPro" id="IPR010930">
    <property type="entry name" value="Flg_bb/hook_C_dom"/>
</dbReference>
<protein>
    <recommendedName>
        <fullName evidence="4">Flagellar hook-associated protein 1</fullName>
    </recommendedName>
</protein>
<evidence type="ECO:0000256" key="4">
    <source>
        <dbReference type="ARBA" id="ARBA00016244"/>
    </source>
</evidence>
<evidence type="ECO:0000313" key="9">
    <source>
        <dbReference type="EMBL" id="ADK81720.1"/>
    </source>
</evidence>
<dbReference type="Pfam" id="PF07196">
    <property type="entry name" value="Flagellin_IN"/>
    <property type="match status" value="1"/>
</dbReference>
<gene>
    <name evidence="9" type="ordered locus">Spirs_2610</name>
</gene>
<keyword evidence="6" id="KW-0975">Bacterial flagellum</keyword>
<dbReference type="PRINTS" id="PR01005">
    <property type="entry name" value="FLGHOOKAP1"/>
</dbReference>
<dbReference type="InterPro" id="IPR053927">
    <property type="entry name" value="FlgK_helical"/>
</dbReference>
<dbReference type="Proteomes" id="UP000002318">
    <property type="component" value="Chromosome"/>
</dbReference>
<dbReference type="eggNOG" id="COG1256">
    <property type="taxonomic scope" value="Bacteria"/>
</dbReference>
<dbReference type="eggNOG" id="COG4786">
    <property type="taxonomic scope" value="Bacteria"/>
</dbReference>
<evidence type="ECO:0000259" key="7">
    <source>
        <dbReference type="Pfam" id="PF06429"/>
    </source>
</evidence>
<dbReference type="OrthoDB" id="9802553at2"/>
<dbReference type="EMBL" id="CP002116">
    <property type="protein sequence ID" value="ADK81720.1"/>
    <property type="molecule type" value="Genomic_DNA"/>
</dbReference>
<evidence type="ECO:0000256" key="5">
    <source>
        <dbReference type="ARBA" id="ARBA00022525"/>
    </source>
</evidence>
<evidence type="ECO:0000256" key="1">
    <source>
        <dbReference type="ARBA" id="ARBA00004365"/>
    </source>
</evidence>
<keyword evidence="9" id="KW-0966">Cell projection</keyword>
<dbReference type="STRING" id="573413.Spirs_2610"/>
<dbReference type="GO" id="GO:0005198">
    <property type="term" value="F:structural molecule activity"/>
    <property type="evidence" value="ECO:0007669"/>
    <property type="project" value="InterPro"/>
</dbReference>
<dbReference type="PANTHER" id="PTHR30033">
    <property type="entry name" value="FLAGELLAR HOOK-ASSOCIATED PROTEIN 1"/>
    <property type="match status" value="1"/>
</dbReference>
<dbReference type="AlphaFoldDB" id="E1R4H9"/>
<dbReference type="KEGG" id="ssm:Spirs_2610"/>
<evidence type="ECO:0000256" key="3">
    <source>
        <dbReference type="ARBA" id="ARBA00009677"/>
    </source>
</evidence>
<sequence>MQSAFTGIEMGKRSVVAHAQGLSTVGHNITNAATEGYSRQRVEMSPYEPIYVPGLNREETAGQMGQGVVTERISRAHDSILERRIVSQSSGKGYWDVRDSYILMAEQVYNEPSELSVRGLMDKFWESWQDLSLHPEDNASRLAIIERGDSLMDGIHRRYEGLKDIREMLEQDIQVTVDRVNNITSDIADLNREIIKVKAMGDEPNDLLDRRDLLVRKLADIIDISVDDRDPDEFTVHSGGMHLVQGDVVTKIAADPDPRNEGYSRVVWEASGEDFRPKNGRLAAMVELRDGDIRKEIQELDTMTVNFVDMVNEVHRAGYGLNGKTGIDFFTEYPFVANANGNYDRNGDGAFDSTYIYRINGSNSLNPQEQVGISGTLRLSGSDGTVEIDYEPTDTVDDIVKRINASGSEVVARFDRLGRLSLKGTPAAGIENPDFVIRGIEDSGQFLVGYAGILEESGPEGAYSWDGADGVLALRGGEDGAGYAVAPLSHPSGWIEINRQVKAEPATIAAGLGENGRPAQPGDGSAALAIAALRDRDVMVGSYRSFDEYFSSAVARVGLKGETAQRSLETEEAIMKDLSDRRESIAGVNLDEELANMIKFQHGYAAASRFITAVDEMLDVIINRMGA</sequence>
<accession>E1R4H9</accession>
<dbReference type="GO" id="GO:0044780">
    <property type="term" value="P:bacterial-type flagellum assembly"/>
    <property type="evidence" value="ECO:0007669"/>
    <property type="project" value="InterPro"/>
</dbReference>
<dbReference type="GO" id="GO:0005576">
    <property type="term" value="C:extracellular region"/>
    <property type="evidence" value="ECO:0007669"/>
    <property type="project" value="UniProtKB-SubCell"/>
</dbReference>
<dbReference type="NCBIfam" id="TIGR02492">
    <property type="entry name" value="flgK_ends"/>
    <property type="match status" value="1"/>
</dbReference>
<dbReference type="GO" id="GO:0009424">
    <property type="term" value="C:bacterial-type flagellum hook"/>
    <property type="evidence" value="ECO:0007669"/>
    <property type="project" value="InterPro"/>
</dbReference>
<name>E1R4H9_SEDSS</name>
<feature type="domain" description="Flagellar hook-associated protein FlgK helical" evidence="8">
    <location>
        <begin position="106"/>
        <end position="330"/>
    </location>
</feature>
<organism evidence="9 10">
    <name type="scientific">Sediminispirochaeta smaragdinae (strain DSM 11293 / JCM 15392 / SEBR 4228)</name>
    <name type="common">Spirochaeta smaragdinae</name>
    <dbReference type="NCBI Taxonomy" id="573413"/>
    <lineage>
        <taxon>Bacteria</taxon>
        <taxon>Pseudomonadati</taxon>
        <taxon>Spirochaetota</taxon>
        <taxon>Spirochaetia</taxon>
        <taxon>Spirochaetales</taxon>
        <taxon>Spirochaetaceae</taxon>
        <taxon>Sediminispirochaeta</taxon>
    </lineage>
</organism>
<proteinExistence type="inferred from homology"/>
<keyword evidence="9" id="KW-0969">Cilium</keyword>
<dbReference type="SUPFAM" id="SSF64518">
    <property type="entry name" value="Phase 1 flagellin"/>
    <property type="match status" value="1"/>
</dbReference>
<evidence type="ECO:0000256" key="2">
    <source>
        <dbReference type="ARBA" id="ARBA00004613"/>
    </source>
</evidence>
<dbReference type="InterPro" id="IPR010810">
    <property type="entry name" value="Flagellin_hook_IN_motif"/>
</dbReference>
<reference evidence="9 10" key="1">
    <citation type="journal article" date="2010" name="Stand. Genomic Sci.">
        <title>Complete genome sequence of Spirochaeta smaragdinae type strain (SEBR 4228).</title>
        <authorList>
            <person name="Mavromatis K."/>
            <person name="Yasawong M."/>
            <person name="Chertkov O."/>
            <person name="Lapidus A."/>
            <person name="Lucas S."/>
            <person name="Nolan M."/>
            <person name="Del Rio T.G."/>
            <person name="Tice H."/>
            <person name="Cheng J.F."/>
            <person name="Pitluck S."/>
            <person name="Liolios K."/>
            <person name="Ivanova N."/>
            <person name="Tapia R."/>
            <person name="Han C."/>
            <person name="Bruce D."/>
            <person name="Goodwin L."/>
            <person name="Pati A."/>
            <person name="Chen A."/>
            <person name="Palaniappan K."/>
            <person name="Land M."/>
            <person name="Hauser L."/>
            <person name="Chang Y.J."/>
            <person name="Jeffries C.D."/>
            <person name="Detter J.C."/>
            <person name="Rohde M."/>
            <person name="Brambilla E."/>
            <person name="Spring S."/>
            <person name="Goker M."/>
            <person name="Sikorski J."/>
            <person name="Woyke T."/>
            <person name="Bristow J."/>
            <person name="Eisen J.A."/>
            <person name="Markowitz V."/>
            <person name="Hugenholtz P."/>
            <person name="Klenk H.P."/>
            <person name="Kyrpides N.C."/>
        </authorList>
    </citation>
    <scope>NUCLEOTIDE SEQUENCE [LARGE SCALE GENOMIC DNA]</scope>
    <source>
        <strain evidence="10">DSM 11293 / JCM 15392 / SEBR 4228</strain>
    </source>
</reference>
<dbReference type="Pfam" id="PF06429">
    <property type="entry name" value="Flg_bbr_C"/>
    <property type="match status" value="1"/>
</dbReference>
<evidence type="ECO:0000313" key="10">
    <source>
        <dbReference type="Proteomes" id="UP000002318"/>
    </source>
</evidence>
<dbReference type="RefSeq" id="WP_013255182.1">
    <property type="nucleotide sequence ID" value="NC_014364.1"/>
</dbReference>
<feature type="domain" description="Flagellar basal-body/hook protein C-terminal" evidence="7">
    <location>
        <begin position="586"/>
        <end position="623"/>
    </location>
</feature>
<dbReference type="InterPro" id="IPR002371">
    <property type="entry name" value="FlgK"/>
</dbReference>